<dbReference type="InterPro" id="IPR035680">
    <property type="entry name" value="Clx_II_MBL"/>
</dbReference>
<comment type="caution">
    <text evidence="11">The sequence shown here is derived from an EMBL/GenBank/DDBJ whole genome shotgun (WGS) entry which is preliminary data.</text>
</comment>
<comment type="cofactor">
    <cofactor evidence="2">
        <name>Zn(2+)</name>
        <dbReference type="ChEBI" id="CHEBI:29105"/>
    </cofactor>
</comment>
<dbReference type="EC" id="3.1.2.6" evidence="5"/>
<dbReference type="GO" id="GO:0046872">
    <property type="term" value="F:metal ion binding"/>
    <property type="evidence" value="ECO:0007669"/>
    <property type="project" value="UniProtKB-KW"/>
</dbReference>
<evidence type="ECO:0000313" key="12">
    <source>
        <dbReference type="Proteomes" id="UP000027361"/>
    </source>
</evidence>
<keyword evidence="7 11" id="KW-0378">Hydrolase</keyword>
<keyword evidence="12" id="KW-1185">Reference proteome</keyword>
<dbReference type="AlphaFoldDB" id="A0A066WFY7"/>
<evidence type="ECO:0000256" key="9">
    <source>
        <dbReference type="ARBA" id="ARBA00031044"/>
    </source>
</evidence>
<dbReference type="InterPro" id="IPR036866">
    <property type="entry name" value="RibonucZ/Hydroxyglut_hydro"/>
</dbReference>
<dbReference type="STRING" id="1037660.A0A066WFY7"/>
<dbReference type="Gene3D" id="3.60.15.10">
    <property type="entry name" value="Ribonuclease Z/Hydroxyacylglutathione hydrolase-like"/>
    <property type="match status" value="1"/>
</dbReference>
<dbReference type="GeneID" id="25263996"/>
<dbReference type="Pfam" id="PF00753">
    <property type="entry name" value="Lactamase_B"/>
    <property type="match status" value="1"/>
</dbReference>
<feature type="domain" description="Metallo-beta-lactamase" evidence="10">
    <location>
        <begin position="11"/>
        <end position="180"/>
    </location>
</feature>
<dbReference type="InterPro" id="IPR017782">
    <property type="entry name" value="Hydroxyacylglutathione_Hdrlase"/>
</dbReference>
<evidence type="ECO:0000313" key="11">
    <source>
        <dbReference type="EMBL" id="KDN51433.1"/>
    </source>
</evidence>
<evidence type="ECO:0000259" key="10">
    <source>
        <dbReference type="SMART" id="SM00849"/>
    </source>
</evidence>
<comment type="catalytic activity">
    <reaction evidence="1">
        <text>an S-(2-hydroxyacyl)glutathione + H2O = a 2-hydroxy carboxylate + glutathione + H(+)</text>
        <dbReference type="Rhea" id="RHEA:21864"/>
        <dbReference type="ChEBI" id="CHEBI:15377"/>
        <dbReference type="ChEBI" id="CHEBI:15378"/>
        <dbReference type="ChEBI" id="CHEBI:57925"/>
        <dbReference type="ChEBI" id="CHEBI:58896"/>
        <dbReference type="ChEBI" id="CHEBI:71261"/>
        <dbReference type="EC" id="3.1.2.6"/>
    </reaction>
</comment>
<dbReference type="HAMAP" id="MF_01374">
    <property type="entry name" value="Glyoxalase_2"/>
    <property type="match status" value="1"/>
</dbReference>
<dbReference type="Proteomes" id="UP000027361">
    <property type="component" value="Unassembled WGS sequence"/>
</dbReference>
<evidence type="ECO:0000256" key="1">
    <source>
        <dbReference type="ARBA" id="ARBA00001623"/>
    </source>
</evidence>
<dbReference type="PANTHER" id="PTHR11935">
    <property type="entry name" value="BETA LACTAMASE DOMAIN"/>
    <property type="match status" value="1"/>
</dbReference>
<dbReference type="PANTHER" id="PTHR11935:SF94">
    <property type="entry name" value="TENZING NORGAY, ISOFORM C"/>
    <property type="match status" value="1"/>
</dbReference>
<evidence type="ECO:0000256" key="3">
    <source>
        <dbReference type="ARBA" id="ARBA00004963"/>
    </source>
</evidence>
<reference evidence="11 12" key="1">
    <citation type="submission" date="2014-05" db="EMBL/GenBank/DDBJ databases">
        <title>Draft genome sequence of a rare smut relative, Tilletiaria anomala UBC 951.</title>
        <authorList>
            <consortium name="DOE Joint Genome Institute"/>
            <person name="Toome M."/>
            <person name="Kuo A."/>
            <person name="Henrissat B."/>
            <person name="Lipzen A."/>
            <person name="Tritt A."/>
            <person name="Yoshinaga Y."/>
            <person name="Zane M."/>
            <person name="Barry K."/>
            <person name="Grigoriev I.V."/>
            <person name="Spatafora J.W."/>
            <person name="Aimea M.C."/>
        </authorList>
    </citation>
    <scope>NUCLEOTIDE SEQUENCE [LARGE SCALE GENOMIC DNA]</scope>
    <source>
        <strain evidence="11 12">UBC 951</strain>
    </source>
</reference>
<dbReference type="EMBL" id="JMSN01000016">
    <property type="protein sequence ID" value="KDN51433.1"/>
    <property type="molecule type" value="Genomic_DNA"/>
</dbReference>
<dbReference type="Pfam" id="PF16123">
    <property type="entry name" value="HAGH_C"/>
    <property type="match status" value="1"/>
</dbReference>
<dbReference type="HOGENOM" id="CLU_030571_4_0_1"/>
<dbReference type="GO" id="GO:0004416">
    <property type="term" value="F:hydroxyacylglutathione hydrolase activity"/>
    <property type="evidence" value="ECO:0007669"/>
    <property type="project" value="UniProtKB-EC"/>
</dbReference>
<dbReference type="RefSeq" id="XP_013244769.1">
    <property type="nucleotide sequence ID" value="XM_013389315.1"/>
</dbReference>
<evidence type="ECO:0000256" key="2">
    <source>
        <dbReference type="ARBA" id="ARBA00001947"/>
    </source>
</evidence>
<dbReference type="SMART" id="SM00849">
    <property type="entry name" value="Lactamase_B"/>
    <property type="match status" value="1"/>
</dbReference>
<dbReference type="GO" id="GO:0019243">
    <property type="term" value="P:methylglyoxal catabolic process to D-lactate via S-lactoyl-glutathione"/>
    <property type="evidence" value="ECO:0007669"/>
    <property type="project" value="InterPro"/>
</dbReference>
<dbReference type="FunCoup" id="A0A066WFY7">
    <property type="interactions" value="96"/>
</dbReference>
<dbReference type="OMA" id="CKERARF"/>
<keyword evidence="8" id="KW-0862">Zinc</keyword>
<proteinExistence type="inferred from homology"/>
<protein>
    <recommendedName>
        <fullName evidence="5">hydroxyacylglutathione hydrolase</fullName>
        <ecNumber evidence="5">3.1.2.6</ecNumber>
    </recommendedName>
    <alternativeName>
        <fullName evidence="9">Glyoxalase II</fullName>
    </alternativeName>
</protein>
<dbReference type="OrthoDB" id="515692at2759"/>
<dbReference type="UniPathway" id="UPA00619">
    <property type="reaction ID" value="UER00676"/>
</dbReference>
<evidence type="ECO:0000256" key="6">
    <source>
        <dbReference type="ARBA" id="ARBA00022723"/>
    </source>
</evidence>
<name>A0A066WFY7_TILAU</name>
<comment type="similarity">
    <text evidence="4">Belongs to the metallo-beta-lactamase superfamily. Glyoxalase II family.</text>
</comment>
<gene>
    <name evidence="11" type="ORF">K437DRAFT_254850</name>
</gene>
<organism evidence="11 12">
    <name type="scientific">Tilletiaria anomala (strain ATCC 24038 / CBS 436.72 / UBC 951)</name>
    <dbReference type="NCBI Taxonomy" id="1037660"/>
    <lineage>
        <taxon>Eukaryota</taxon>
        <taxon>Fungi</taxon>
        <taxon>Dikarya</taxon>
        <taxon>Basidiomycota</taxon>
        <taxon>Ustilaginomycotina</taxon>
        <taxon>Exobasidiomycetes</taxon>
        <taxon>Georgefischeriales</taxon>
        <taxon>Tilletiariaceae</taxon>
        <taxon>Tilletiaria</taxon>
    </lineage>
</organism>
<dbReference type="InterPro" id="IPR032282">
    <property type="entry name" value="HAGH_C"/>
</dbReference>
<evidence type="ECO:0000256" key="5">
    <source>
        <dbReference type="ARBA" id="ARBA00011917"/>
    </source>
</evidence>
<evidence type="ECO:0000256" key="4">
    <source>
        <dbReference type="ARBA" id="ARBA00006759"/>
    </source>
</evidence>
<sequence length="268" mass="29142">MKIVPVPVRDDNYAYLVIDDMASGPLSAAFVDPFDVKKLQAEAEKQGIKEIIACITTHHHADHSGGNNDFAKAYPGKPIWGGSHQIPKLTKQVGHLDSFPLREGSSIQVTGHATPCHTQDSVCFFLEDKADGNKKGVFTGDTLFISGCGRFFEGTAEEMHKALNKTLAALPDDTVIYCGHEYTKSNVAFSAAVLPHRPAVKSLVQDLQKSRNSNVTTGVYTIGDEKKHNVFMLVDDEEVRSKVGGKDSIDTMAKLREAKNNGSLKASI</sequence>
<dbReference type="CDD" id="cd07723">
    <property type="entry name" value="hydroxyacylglutathione_hydrolase_MBL-fold"/>
    <property type="match status" value="1"/>
</dbReference>
<keyword evidence="6" id="KW-0479">Metal-binding</keyword>
<evidence type="ECO:0000256" key="7">
    <source>
        <dbReference type="ARBA" id="ARBA00022801"/>
    </source>
</evidence>
<accession>A0A066WFY7</accession>
<dbReference type="SUPFAM" id="SSF56281">
    <property type="entry name" value="Metallo-hydrolase/oxidoreductase"/>
    <property type="match status" value="1"/>
</dbReference>
<evidence type="ECO:0000256" key="8">
    <source>
        <dbReference type="ARBA" id="ARBA00022833"/>
    </source>
</evidence>
<comment type="pathway">
    <text evidence="3">Secondary metabolite metabolism; methylglyoxal degradation; (R)-lactate from methylglyoxal: step 2/2.</text>
</comment>
<dbReference type="InParanoid" id="A0A066WFY7"/>
<dbReference type="InterPro" id="IPR001279">
    <property type="entry name" value="Metallo-B-lactamas"/>
</dbReference>